<comment type="caution">
    <text evidence="1">The sequence shown here is derived from an EMBL/GenBank/DDBJ whole genome shotgun (WGS) entry which is preliminary data.</text>
</comment>
<sequence>MEADSTTFDTDASNSAKNVSFPFVISPSNLLLYTDFVKEPGNLMNLVEKLQAFGLLPAHMPCPLNESTCNVVLKNARVVDRVQWICKGCKRRQPIRSGSFFLKLQCSITLALQLILAWCEDADVNIVSQYFDVKPRVAISIYDKLDELSAGEISNSKLGGEDAVVLSEMYPECLNRLSPDTTDQPHIHPILMLADTKHIPTQYRLHVMKDHLKKIPNKNNEEYIESEVENVFEKTLASGSLVVGGHTLPPIEGVHTLSHLTQHCDVDMQRFLTSRIWSQALLLCNASRDLCTGSPSLLCANQVQRYLDVSLYRLRHSDSFYEHMLNVIADKFTEKVDGEKEE</sequence>
<dbReference type="AlphaFoldDB" id="A0AAV1J6W6"/>
<evidence type="ECO:0000313" key="1">
    <source>
        <dbReference type="EMBL" id="CAK1545172.1"/>
    </source>
</evidence>
<gene>
    <name evidence="1" type="ORF">LNINA_LOCUS4857</name>
</gene>
<protein>
    <submittedName>
        <fullName evidence="1">Uncharacterized protein</fullName>
    </submittedName>
</protein>
<name>A0AAV1J6W6_9NEOP</name>
<evidence type="ECO:0000313" key="2">
    <source>
        <dbReference type="Proteomes" id="UP001497472"/>
    </source>
</evidence>
<accession>A0AAV1J6W6</accession>
<proteinExistence type="predicted"/>
<keyword evidence="2" id="KW-1185">Reference proteome</keyword>
<organism evidence="1 2">
    <name type="scientific">Leptosia nina</name>
    <dbReference type="NCBI Taxonomy" id="320188"/>
    <lineage>
        <taxon>Eukaryota</taxon>
        <taxon>Metazoa</taxon>
        <taxon>Ecdysozoa</taxon>
        <taxon>Arthropoda</taxon>
        <taxon>Hexapoda</taxon>
        <taxon>Insecta</taxon>
        <taxon>Pterygota</taxon>
        <taxon>Neoptera</taxon>
        <taxon>Endopterygota</taxon>
        <taxon>Lepidoptera</taxon>
        <taxon>Glossata</taxon>
        <taxon>Ditrysia</taxon>
        <taxon>Papilionoidea</taxon>
        <taxon>Pieridae</taxon>
        <taxon>Pierinae</taxon>
        <taxon>Leptosia</taxon>
    </lineage>
</organism>
<reference evidence="1 2" key="1">
    <citation type="submission" date="2023-11" db="EMBL/GenBank/DDBJ databases">
        <authorList>
            <person name="Okamura Y."/>
        </authorList>
    </citation>
    <scope>NUCLEOTIDE SEQUENCE [LARGE SCALE GENOMIC DNA]</scope>
</reference>
<dbReference type="Proteomes" id="UP001497472">
    <property type="component" value="Unassembled WGS sequence"/>
</dbReference>
<dbReference type="EMBL" id="CAVLEF010000006">
    <property type="protein sequence ID" value="CAK1545172.1"/>
    <property type="molecule type" value="Genomic_DNA"/>
</dbReference>